<gene>
    <name evidence="11" type="primary">pks5</name>
    <name evidence="11" type="ORF">DSM109990_03429</name>
</gene>
<dbReference type="Gene3D" id="3.90.180.10">
    <property type="entry name" value="Medium-chain alcohol dehydrogenases, catalytic domain"/>
    <property type="match status" value="1"/>
</dbReference>
<evidence type="ECO:0000256" key="3">
    <source>
        <dbReference type="ARBA" id="ARBA00022679"/>
    </source>
</evidence>
<dbReference type="InterPro" id="IPR049552">
    <property type="entry name" value="PKS_DH_N"/>
</dbReference>
<name>A0ABY3ZQW1_9RHOB</name>
<geneLocation type="plasmid" evidence="11 12">
    <name>pDSM109990_a</name>
</geneLocation>
<keyword evidence="1" id="KW-0596">Phosphopantetheine</keyword>
<evidence type="ECO:0000259" key="8">
    <source>
        <dbReference type="PROSITE" id="PS50075"/>
    </source>
</evidence>
<dbReference type="Gene3D" id="3.30.70.3290">
    <property type="match status" value="1"/>
</dbReference>
<feature type="domain" description="Ketosynthase family 3 (KS3)" evidence="9">
    <location>
        <begin position="17"/>
        <end position="441"/>
    </location>
</feature>
<dbReference type="Pfam" id="PF21089">
    <property type="entry name" value="PKS_DH_N"/>
    <property type="match status" value="1"/>
</dbReference>
<dbReference type="Gene3D" id="3.40.50.720">
    <property type="entry name" value="NAD(P)-binding Rossmann-like Domain"/>
    <property type="match status" value="3"/>
</dbReference>
<dbReference type="Pfam" id="PF08240">
    <property type="entry name" value="ADH_N"/>
    <property type="match status" value="1"/>
</dbReference>
<dbReference type="SUPFAM" id="SSF52777">
    <property type="entry name" value="CoA-dependent acyltransferases"/>
    <property type="match status" value="1"/>
</dbReference>
<accession>A0ABY3ZQW1</accession>
<keyword evidence="4" id="KW-0521">NADP</keyword>
<dbReference type="InterPro" id="IPR009081">
    <property type="entry name" value="PP-bd_ACP"/>
</dbReference>
<dbReference type="PANTHER" id="PTHR43775">
    <property type="entry name" value="FATTY ACID SYNTHASE"/>
    <property type="match status" value="1"/>
</dbReference>
<dbReference type="InterPro" id="IPR001227">
    <property type="entry name" value="Ac_transferase_dom_sf"/>
</dbReference>
<feature type="region of interest" description="N-terminal hotdog fold" evidence="7">
    <location>
        <begin position="921"/>
        <end position="1040"/>
    </location>
</feature>
<dbReference type="SUPFAM" id="SSF47336">
    <property type="entry name" value="ACP-like"/>
    <property type="match status" value="1"/>
</dbReference>
<evidence type="ECO:0000259" key="10">
    <source>
        <dbReference type="PROSITE" id="PS52019"/>
    </source>
</evidence>
<dbReference type="Pfam" id="PF00107">
    <property type="entry name" value="ADH_zinc_N"/>
    <property type="match status" value="1"/>
</dbReference>
<dbReference type="InterPro" id="IPR049551">
    <property type="entry name" value="PKS_DH_C"/>
</dbReference>
<dbReference type="InterPro" id="IPR057326">
    <property type="entry name" value="KR_dom"/>
</dbReference>
<dbReference type="SUPFAM" id="SSF50129">
    <property type="entry name" value="GroES-like"/>
    <property type="match status" value="1"/>
</dbReference>
<feature type="domain" description="Carrier" evidence="8">
    <location>
        <begin position="2067"/>
        <end position="2144"/>
    </location>
</feature>
<dbReference type="Proteomes" id="UP000831019">
    <property type="component" value="Plasmid pDSM109990_a"/>
</dbReference>
<keyword evidence="5" id="KW-0511">Multifunctional enzyme</keyword>
<dbReference type="InterPro" id="IPR036736">
    <property type="entry name" value="ACP-like_sf"/>
</dbReference>
<keyword evidence="2" id="KW-0597">Phosphoprotein</keyword>
<dbReference type="CDD" id="cd00833">
    <property type="entry name" value="PKS"/>
    <property type="match status" value="1"/>
</dbReference>
<dbReference type="PROSITE" id="PS52004">
    <property type="entry name" value="KS3_2"/>
    <property type="match status" value="1"/>
</dbReference>
<dbReference type="InterPro" id="IPR049900">
    <property type="entry name" value="PKS_mFAS_DH"/>
</dbReference>
<dbReference type="SMART" id="SM00827">
    <property type="entry name" value="PKS_AT"/>
    <property type="match status" value="1"/>
</dbReference>
<dbReference type="SUPFAM" id="SSF51735">
    <property type="entry name" value="NAD(P)-binding Rossmann-fold domains"/>
    <property type="match status" value="3"/>
</dbReference>
<dbReference type="SMART" id="SM00826">
    <property type="entry name" value="PKS_DH"/>
    <property type="match status" value="1"/>
</dbReference>
<dbReference type="InterPro" id="IPR011032">
    <property type="entry name" value="GroES-like_sf"/>
</dbReference>
<keyword evidence="3 11" id="KW-0808">Transferase</keyword>
<dbReference type="InterPro" id="IPR013149">
    <property type="entry name" value="ADH-like_C"/>
</dbReference>
<evidence type="ECO:0000256" key="2">
    <source>
        <dbReference type="ARBA" id="ARBA00022553"/>
    </source>
</evidence>
<evidence type="ECO:0000256" key="7">
    <source>
        <dbReference type="PROSITE-ProRule" id="PRU01363"/>
    </source>
</evidence>
<protein>
    <submittedName>
        <fullName evidence="11">Mycocerosic acid synthase-like polyketide synthase</fullName>
        <ecNumber evidence="11">2.3.1.-</ecNumber>
    </submittedName>
</protein>
<dbReference type="InterPro" id="IPR013968">
    <property type="entry name" value="PKS_KR"/>
</dbReference>
<evidence type="ECO:0000256" key="4">
    <source>
        <dbReference type="ARBA" id="ARBA00022857"/>
    </source>
</evidence>
<dbReference type="PROSITE" id="PS00606">
    <property type="entry name" value="KS3_1"/>
    <property type="match status" value="1"/>
</dbReference>
<dbReference type="Gene3D" id="3.30.559.30">
    <property type="entry name" value="Nonribosomal peptide synthetase, condensation domain"/>
    <property type="match status" value="1"/>
</dbReference>
<dbReference type="InterPro" id="IPR014030">
    <property type="entry name" value="Ketoacyl_synth_N"/>
</dbReference>
<dbReference type="Pfam" id="PF16197">
    <property type="entry name" value="KAsynt_C_assoc"/>
    <property type="match status" value="1"/>
</dbReference>
<dbReference type="SMART" id="SM00825">
    <property type="entry name" value="PKS_KS"/>
    <property type="match status" value="1"/>
</dbReference>
<dbReference type="PANTHER" id="PTHR43775:SF37">
    <property type="entry name" value="SI:DKEY-61P9.11"/>
    <property type="match status" value="1"/>
</dbReference>
<evidence type="ECO:0000313" key="11">
    <source>
        <dbReference type="EMBL" id="UOA16545.1"/>
    </source>
</evidence>
<dbReference type="Gene3D" id="3.40.366.10">
    <property type="entry name" value="Malonyl-Coenzyme A Acyl Carrier Protein, domain 2"/>
    <property type="match status" value="1"/>
</dbReference>
<dbReference type="PROSITE" id="PS50075">
    <property type="entry name" value="CARRIER"/>
    <property type="match status" value="1"/>
</dbReference>
<feature type="active site" description="Proton donor; for dehydratase activity" evidence="7">
    <location>
        <position position="1116"/>
    </location>
</feature>
<keyword evidence="11" id="KW-0614">Plasmid</keyword>
<dbReference type="InterPro" id="IPR016036">
    <property type="entry name" value="Malonyl_transacylase_ACP-bd"/>
</dbReference>
<dbReference type="InterPro" id="IPR020841">
    <property type="entry name" value="PKS_Beta-ketoAc_synthase_dom"/>
</dbReference>
<feature type="region of interest" description="C-terminal hotdog fold" evidence="7">
    <location>
        <begin position="1054"/>
        <end position="1204"/>
    </location>
</feature>
<dbReference type="InterPro" id="IPR020843">
    <property type="entry name" value="ER"/>
</dbReference>
<dbReference type="InterPro" id="IPR018201">
    <property type="entry name" value="Ketoacyl_synth_AS"/>
</dbReference>
<evidence type="ECO:0000259" key="9">
    <source>
        <dbReference type="PROSITE" id="PS52004"/>
    </source>
</evidence>
<dbReference type="InterPro" id="IPR013154">
    <property type="entry name" value="ADH-like_N"/>
</dbReference>
<dbReference type="Pfam" id="PF08659">
    <property type="entry name" value="KR"/>
    <property type="match status" value="1"/>
</dbReference>
<dbReference type="Gene3D" id="3.10.129.110">
    <property type="entry name" value="Polyketide synthase dehydratase"/>
    <property type="match status" value="1"/>
</dbReference>
<dbReference type="Pfam" id="PF00698">
    <property type="entry name" value="Acyl_transf_1"/>
    <property type="match status" value="1"/>
</dbReference>
<feature type="active site" description="Proton acceptor; for dehydratase activity" evidence="7">
    <location>
        <position position="950"/>
    </location>
</feature>
<dbReference type="InterPro" id="IPR020807">
    <property type="entry name" value="PKS_DH"/>
</dbReference>
<dbReference type="SMART" id="SM00823">
    <property type="entry name" value="PKS_PP"/>
    <property type="match status" value="1"/>
</dbReference>
<proteinExistence type="predicted"/>
<dbReference type="GO" id="GO:0016746">
    <property type="term" value="F:acyltransferase activity"/>
    <property type="evidence" value="ECO:0007669"/>
    <property type="project" value="UniProtKB-KW"/>
</dbReference>
<evidence type="ECO:0000313" key="12">
    <source>
        <dbReference type="Proteomes" id="UP000831019"/>
    </source>
</evidence>
<dbReference type="InterPro" id="IPR020806">
    <property type="entry name" value="PKS_PP-bd"/>
</dbReference>
<dbReference type="InterPro" id="IPR016035">
    <property type="entry name" value="Acyl_Trfase/lysoPLipase"/>
</dbReference>
<evidence type="ECO:0000256" key="6">
    <source>
        <dbReference type="ARBA" id="ARBA00023315"/>
    </source>
</evidence>
<evidence type="ECO:0000256" key="5">
    <source>
        <dbReference type="ARBA" id="ARBA00023268"/>
    </source>
</evidence>
<dbReference type="InterPro" id="IPR032821">
    <property type="entry name" value="PKS_assoc"/>
</dbReference>
<dbReference type="Gene3D" id="3.40.47.10">
    <property type="match status" value="1"/>
</dbReference>
<dbReference type="SUPFAM" id="SSF52151">
    <property type="entry name" value="FabD/lysophospholipase-like"/>
    <property type="match status" value="1"/>
</dbReference>
<dbReference type="Gene3D" id="1.10.1200.10">
    <property type="entry name" value="ACP-like"/>
    <property type="match status" value="1"/>
</dbReference>
<keyword evidence="12" id="KW-1185">Reference proteome</keyword>
<dbReference type="Pfam" id="PF14765">
    <property type="entry name" value="PS-DH"/>
    <property type="match status" value="1"/>
</dbReference>
<dbReference type="SUPFAM" id="SSF53901">
    <property type="entry name" value="Thiolase-like"/>
    <property type="match status" value="1"/>
</dbReference>
<reference evidence="12" key="1">
    <citation type="journal article" date="2022" name="Microorganisms">
        <title>Beyond the ABCs#Discovery of Three New Plasmid Types in Rhodobacterales (RepQ, RepY, RepW).</title>
        <authorList>
            <person name="Freese H.M."/>
            <person name="Ringel V."/>
            <person name="Overmann J."/>
            <person name="Petersen J."/>
        </authorList>
    </citation>
    <scope>NUCLEOTIDE SEQUENCE [LARGE SCALE GENOMIC DNA]</scope>
    <source>
        <strain evidence="12">DSM 109990</strain>
        <plasmid evidence="12">pDSM109990_a</plasmid>
    </source>
</reference>
<dbReference type="SMART" id="SM00822">
    <property type="entry name" value="PKS_KR"/>
    <property type="match status" value="1"/>
</dbReference>
<dbReference type="SMART" id="SM00829">
    <property type="entry name" value="PKS_ER"/>
    <property type="match status" value="1"/>
</dbReference>
<dbReference type="InterPro" id="IPR036291">
    <property type="entry name" value="NAD(P)-bd_dom_sf"/>
</dbReference>
<dbReference type="Pfam" id="PF00550">
    <property type="entry name" value="PP-binding"/>
    <property type="match status" value="1"/>
</dbReference>
<dbReference type="CDD" id="cd05195">
    <property type="entry name" value="enoyl_red"/>
    <property type="match status" value="1"/>
</dbReference>
<dbReference type="InterPro" id="IPR042104">
    <property type="entry name" value="PKS_dehydratase_sf"/>
</dbReference>
<dbReference type="Pfam" id="PF02801">
    <property type="entry name" value="Ketoacyl-synt_C"/>
    <property type="match status" value="1"/>
</dbReference>
<dbReference type="InterPro" id="IPR014043">
    <property type="entry name" value="Acyl_transferase_dom"/>
</dbReference>
<keyword evidence="6 11" id="KW-0012">Acyltransferase</keyword>
<dbReference type="InterPro" id="IPR050091">
    <property type="entry name" value="PKS_NRPS_Biosynth_Enz"/>
</dbReference>
<evidence type="ECO:0000256" key="1">
    <source>
        <dbReference type="ARBA" id="ARBA00022450"/>
    </source>
</evidence>
<sequence>MRSMPFAANDSTKPHNSTKIAIVGMAFRFPGAEDNPDSLWQMLCEQGTGIVEIPHERFSTEKFYDSNPEALGKSYTKWAGILPQIDHFDPKFFGLAPREAASMDPQQRLVLQAVYGALENAHIKMDDVVSQRTGVFVGVSQSDYKTIREMNTADEEKYAGTGYAMSIVANRVSHRLNLTGPSVSVDTACSSSLVALDEGVRHLQAGSCDMAFVSGVNVIAHPGAFVAFSKAGMLSPTGQLSAFDKTANGYVRGEGVGALLLKPLDAAMRDGNRIHAVIEATAVNQDGQTGTMTAPSPEAQIDVIEQLFAKSGRVPSEVGYAEAHGTGTPIGDPIEAGSIGQAIGRRIPDRKLYIGSIKPNVGHLESAAGMAGVIKAVLSLQKGEIPPNRRFDDPNPAIPLDALNLEVPRNITPFPAVGGERRAIVNSFGFGGTNASTLIASAPSTAVKVQKDTAASLVSTASPTDEPVLIPLTAASPKALSGAARNLLKARKNGPLAEVSLSRLAASLADGPAMYSYRAVILCKTEQDLLSGLEALSAEDLPDVLPEHVHIGQVKHAPKLVFTYSGQGNQSWDMVRDLMAHAPVFRAAIEDFDAAYAVASGWSVLAEMAKDEETSNIDKTWVTQPALVAVQYGLSALWRHWGVTPNIVLGHSVGEVAATIECGATSLEDAVRYLSKRSTILDHITSMGAMAAVGLPPEDVEAMLPDNGLIDIAGRNGPGATTISGQKAAVEDFVAHFEATYPDTFIRLLKIDGAWHSYQLEEAEDWLRHEVGEISWSQPKIDFLSTVTGKLETRLDLDYCWQNLRQSVRYMDAIEAAIEMGATTFLEIGPHTTLKPLTASTALACGAVIDVVSSMSHKFPDLDYFAASAAELFVHGVELDWRALYGPGDSSISLPSYAWDTDRYWADSEDSTYQLFTCADHPLLGLRTRGPADVWVQDINISSPSFLKDHRYVGEALFPAAGYVDVMLAAGQALFPDKVLELENVGFHKALFLPPQGTVQLQTVFVSDRGRIEVSSRLRNSSEEWVLRASAVLRPVDVAPPGKLQKLHQEDAKLRTPDISAFYEGLENAAAVTYGPAFATIQNLVVDSDRGVGVIAAHESCRATLDKYVAHPALLDGCMQTLSGQLWVDSDVAAEHQLALLPTGIARVRCYGRLPADVTANISIGEGISFEQGRGKIDIAGADGTILLSVSGLRAKEMPQASAVQEDVQTPPDFIVEELDLVDLDLSLKETPGRWLVLGEQTAQTAALIEALQKQGADVTRLGHDTLGEDITDALADLLMPAASKDDATLAIEGVVFAWPLSAPDLAEDCTPAEIYDAVRGPVQTLLEMGVALHDIRGLHALPRIVIATTNVRPTAESCLTPSSVAGASVMATMRTLSTELPELNFRHIDVSKGQSDMEARLASAILCPMEETEIALHGDAIYAARLKVRARDDLPQRQLTIGAEDAHNFKVTMPQPGVIDRLDLFECPRPPLGADEVRIKVRAVGLNFRDIMAVTALLPEDAEAEPAWQNLGLEFSGDIVEVGEKVTAFALGDRVMGMGRNCLQRFLAISAEGLIPMHDALDYDAAVTIPSAFATAHYALKEVGRLSEGDKVLIHVATGGVGLAALQIAQAAGAEVFATAGNDDKRALLRERGVAHVMNSRSLDYADEIMALTQGTGVDLILNSLPGSNIDKGLDILAPYGRFLEIGKRDVYADHAVGMKAMRRNQSFNIIDLAAMGTERPELLASQMHAVMSDIREGRLLPLPTTNFPLSKVRTAFRYMSQAQHVGKVVVTFDEETFVVREDRDKPITFRKNASYLITGGTRGFTLAMADWMSRQGAGRLLLASRSGRLAEEDKPLLEAMRARGTDVREQVLDTTDAIAVHDAVLTAAGDQDKPLAGILHGAAVIKDTLITMMTPEVLEAVLGPKVIGAWALHQAEQALDEPLDFLISFSSISQTFGAMGQSNYVAANGFLSALADYRSARGNQGGTIDWGAIADTGFVARDEQLASYLETSGMAGLYTAEAEVALGTLLRTGLGRICYGRGDWEQAGRTNIALSRAPRFASMISGRGRDDSDLAKRLSSLTGDALVAEIAGFVTATLSDLLKVSLSSDDLDMPMSEAGLDSLSSFELKMRLETELGVSIMASHFLKAPTVGELSKVLAHEFEAHQARLADNTEDGKDEGQGASAAIYQKRAFTDGQAGMISTTLARFSSASTRRAFEHRLVFDAPEGVESGDLQKAIYATFLQFPLMGLTCDIPRGSKPNFALGEAPQLTSGHLKPEELLDVARGELLRFGQIAKESGLQVQIAMHAALGDAQALEFLKDALRAELCGAPTAVISGKFDASAHLSTLAYHADTPQGLRDRSFWSHVLRKVPGPVAFSNRGRALGPEAMGRDHGSAQVKDGHLKNALSEADMLLAYAGALQKATNGAQAVVIARDVSARPSGMSEGFGPFTATLPIIVPANERHEWEAADFKRILSASNDHIAFDIFNAAEEFDGRLQASRTRLNQIGFALQNQFPPSRDGATYNDVRLDVAANEKGISYQFTFDSAVVTEVEQQAIVAAFEAQLEGMLVSPSRAPVDAVVAS</sequence>
<organism evidence="11 12">
    <name type="scientific">Sulfitobacter dubius</name>
    <dbReference type="NCBI Taxonomy" id="218673"/>
    <lineage>
        <taxon>Bacteria</taxon>
        <taxon>Pseudomonadati</taxon>
        <taxon>Pseudomonadota</taxon>
        <taxon>Alphaproteobacteria</taxon>
        <taxon>Rhodobacterales</taxon>
        <taxon>Roseobacteraceae</taxon>
        <taxon>Sulfitobacter</taxon>
    </lineage>
</organism>
<dbReference type="PROSITE" id="PS52019">
    <property type="entry name" value="PKS_MFAS_DH"/>
    <property type="match status" value="1"/>
</dbReference>
<dbReference type="EC" id="2.3.1.-" evidence="11"/>
<dbReference type="InterPro" id="IPR016039">
    <property type="entry name" value="Thiolase-like"/>
</dbReference>
<dbReference type="Pfam" id="PF00109">
    <property type="entry name" value="ketoacyl-synt"/>
    <property type="match status" value="1"/>
</dbReference>
<dbReference type="InterPro" id="IPR014031">
    <property type="entry name" value="Ketoacyl_synth_C"/>
</dbReference>
<dbReference type="SUPFAM" id="SSF55048">
    <property type="entry name" value="Probable ACP-binding domain of malonyl-CoA ACP transacylase"/>
    <property type="match status" value="1"/>
</dbReference>
<feature type="domain" description="PKS/mFAS DH" evidence="10">
    <location>
        <begin position="921"/>
        <end position="1204"/>
    </location>
</feature>
<dbReference type="EMBL" id="CP085145">
    <property type="protein sequence ID" value="UOA16545.1"/>
    <property type="molecule type" value="Genomic_DNA"/>
</dbReference>